<keyword evidence="1" id="KW-0472">Membrane</keyword>
<name>A0A964W1J2_9CLOT</name>
<keyword evidence="1" id="KW-0812">Transmembrane</keyword>
<dbReference type="EMBL" id="WSRQ01000006">
    <property type="protein sequence ID" value="MVX63128.1"/>
    <property type="molecule type" value="Genomic_DNA"/>
</dbReference>
<protein>
    <submittedName>
        <fullName evidence="2">Uncharacterized protein</fullName>
    </submittedName>
</protein>
<proteinExistence type="predicted"/>
<gene>
    <name evidence="2" type="ORF">GKZ28_05375</name>
</gene>
<dbReference type="RefSeq" id="WP_160358327.1">
    <property type="nucleotide sequence ID" value="NZ_WSRQ01000006.1"/>
</dbReference>
<sequence>MLDLIALLCLISIPLLVVIIVISFIAAFISIMLKNTEVKLIKKDDLNI</sequence>
<dbReference type="AlphaFoldDB" id="A0A964W1J2"/>
<keyword evidence="1" id="KW-1133">Transmembrane helix</keyword>
<evidence type="ECO:0000313" key="3">
    <source>
        <dbReference type="Proteomes" id="UP000656077"/>
    </source>
</evidence>
<feature type="transmembrane region" description="Helical" evidence="1">
    <location>
        <begin position="6"/>
        <end position="33"/>
    </location>
</feature>
<accession>A0A964W1J2</accession>
<organism evidence="2 3">
    <name type="scientific">Clostridium chromiireducens</name>
    <dbReference type="NCBI Taxonomy" id="225345"/>
    <lineage>
        <taxon>Bacteria</taxon>
        <taxon>Bacillati</taxon>
        <taxon>Bacillota</taxon>
        <taxon>Clostridia</taxon>
        <taxon>Eubacteriales</taxon>
        <taxon>Clostridiaceae</taxon>
        <taxon>Clostridium</taxon>
    </lineage>
</organism>
<evidence type="ECO:0000313" key="2">
    <source>
        <dbReference type="EMBL" id="MVX63128.1"/>
    </source>
</evidence>
<comment type="caution">
    <text evidence="2">The sequence shown here is derived from an EMBL/GenBank/DDBJ whole genome shotgun (WGS) entry which is preliminary data.</text>
</comment>
<dbReference type="Proteomes" id="UP000656077">
    <property type="component" value="Unassembled WGS sequence"/>
</dbReference>
<reference evidence="2" key="1">
    <citation type="submission" date="2019-12" db="EMBL/GenBank/DDBJ databases">
        <title>Microbes associate with the intestines of laboratory mice.</title>
        <authorList>
            <person name="Navarre W."/>
            <person name="Wong E."/>
        </authorList>
    </citation>
    <scope>NUCLEOTIDE SEQUENCE</scope>
    <source>
        <strain evidence="2">NM79_F5</strain>
    </source>
</reference>
<evidence type="ECO:0000256" key="1">
    <source>
        <dbReference type="SAM" id="Phobius"/>
    </source>
</evidence>